<dbReference type="InterPro" id="IPR021309">
    <property type="entry name" value="YgaP-like_TM"/>
</dbReference>
<sequence length="61" mass="6988">MRNRMIRAFAGTFILVSLVLAIYVNINWLWFTAFVGANLLQSSLTQWCLLEDILKKLGVKS</sequence>
<reference evidence="2 3" key="1">
    <citation type="submission" date="2022-11" db="EMBL/GenBank/DDBJ databases">
        <title>The characterization of three novel Bacteroidetes species and genomic analysis of their roles in tidal elemental geochemical cycles.</title>
        <authorList>
            <person name="Ma K.-J."/>
        </authorList>
    </citation>
    <scope>NUCLEOTIDE SEQUENCE [LARGE SCALE GENOMIC DNA]</scope>
    <source>
        <strain evidence="2 3">M82</strain>
    </source>
</reference>
<organism evidence="2 3">
    <name type="scientific">Pontibacter anaerobius</name>
    <dbReference type="NCBI Taxonomy" id="2993940"/>
    <lineage>
        <taxon>Bacteria</taxon>
        <taxon>Pseudomonadati</taxon>
        <taxon>Bacteroidota</taxon>
        <taxon>Cytophagia</taxon>
        <taxon>Cytophagales</taxon>
        <taxon>Hymenobacteraceae</taxon>
        <taxon>Pontibacter</taxon>
    </lineage>
</organism>
<evidence type="ECO:0000313" key="3">
    <source>
        <dbReference type="Proteomes" id="UP001207228"/>
    </source>
</evidence>
<accession>A0ABT3RJ33</accession>
<proteinExistence type="predicted"/>
<dbReference type="RefSeq" id="WP_266053649.1">
    <property type="nucleotide sequence ID" value="NZ_JAPFQO010000011.1"/>
</dbReference>
<keyword evidence="3" id="KW-1185">Reference proteome</keyword>
<feature type="domain" description="Inner membrane protein YgaP-like transmembrane" evidence="1">
    <location>
        <begin position="3"/>
        <end position="55"/>
    </location>
</feature>
<dbReference type="Gene3D" id="6.10.140.1340">
    <property type="match status" value="1"/>
</dbReference>
<name>A0ABT3RJ33_9BACT</name>
<protein>
    <submittedName>
        <fullName evidence="2">DUF2892 domain-containing protein</fullName>
    </submittedName>
</protein>
<gene>
    <name evidence="2" type="ORF">OO017_15890</name>
</gene>
<comment type="caution">
    <text evidence="2">The sequence shown here is derived from an EMBL/GenBank/DDBJ whole genome shotgun (WGS) entry which is preliminary data.</text>
</comment>
<dbReference type="Proteomes" id="UP001207228">
    <property type="component" value="Unassembled WGS sequence"/>
</dbReference>
<dbReference type="Pfam" id="PF11127">
    <property type="entry name" value="YgaP-like_TM"/>
    <property type="match status" value="1"/>
</dbReference>
<evidence type="ECO:0000259" key="1">
    <source>
        <dbReference type="Pfam" id="PF11127"/>
    </source>
</evidence>
<dbReference type="EMBL" id="JAPFQO010000011">
    <property type="protein sequence ID" value="MCX2741441.1"/>
    <property type="molecule type" value="Genomic_DNA"/>
</dbReference>
<evidence type="ECO:0000313" key="2">
    <source>
        <dbReference type="EMBL" id="MCX2741441.1"/>
    </source>
</evidence>